<dbReference type="Gene3D" id="3.40.630.30">
    <property type="match status" value="1"/>
</dbReference>
<gene>
    <name evidence="2" type="ORF">VIBNISOn1_200014</name>
</gene>
<dbReference type="AlphaFoldDB" id="A0AAV2VQT2"/>
<evidence type="ECO:0000313" key="2">
    <source>
        <dbReference type="EMBL" id="CCO47014.1"/>
    </source>
</evidence>
<reference evidence="2 3" key="1">
    <citation type="journal article" date="2013" name="ISME J.">
        <title>Comparative genomics of pathogenic lineages of Vibrio nigripulchritudo identifies virulence-associated traits.</title>
        <authorList>
            <person name="Goudenege D."/>
            <person name="Labreuche Y."/>
            <person name="Krin E."/>
            <person name="Ansquer D."/>
            <person name="Mangenot S."/>
            <person name="Calteau A."/>
            <person name="Medigue C."/>
            <person name="Mazel D."/>
            <person name="Polz M.F."/>
            <person name="Le Roux F."/>
        </authorList>
    </citation>
    <scope>NUCLEOTIDE SEQUENCE [LARGE SCALE GENOMIC DNA]</scope>
    <source>
        <strain evidence="2 3">SOn1</strain>
    </source>
</reference>
<dbReference type="PROSITE" id="PS51186">
    <property type="entry name" value="GNAT"/>
    <property type="match status" value="1"/>
</dbReference>
<dbReference type="Proteomes" id="UP000018211">
    <property type="component" value="Unassembled WGS sequence"/>
</dbReference>
<dbReference type="Pfam" id="PF00583">
    <property type="entry name" value="Acetyltransf_1"/>
    <property type="match status" value="1"/>
</dbReference>
<evidence type="ECO:0000313" key="3">
    <source>
        <dbReference type="Proteomes" id="UP000018211"/>
    </source>
</evidence>
<feature type="domain" description="N-acetyltransferase" evidence="1">
    <location>
        <begin position="1"/>
        <end position="142"/>
    </location>
</feature>
<accession>A0AAV2VQT2</accession>
<dbReference type="InterPro" id="IPR016181">
    <property type="entry name" value="Acyl_CoA_acyltransferase"/>
</dbReference>
<evidence type="ECO:0000259" key="1">
    <source>
        <dbReference type="PROSITE" id="PS51186"/>
    </source>
</evidence>
<dbReference type="RefSeq" id="WP_022611980.1">
    <property type="nucleotide sequence ID" value="NZ_LK391965.1"/>
</dbReference>
<dbReference type="InterPro" id="IPR000182">
    <property type="entry name" value="GNAT_dom"/>
</dbReference>
<name>A0AAV2VQT2_9VIBR</name>
<dbReference type="EMBL" id="CAOF01000110">
    <property type="protein sequence ID" value="CCO47014.1"/>
    <property type="molecule type" value="Genomic_DNA"/>
</dbReference>
<protein>
    <submittedName>
        <fullName evidence="2">Acyl-CoA N-acyltransferase</fullName>
    </submittedName>
</protein>
<dbReference type="GO" id="GO:0016747">
    <property type="term" value="F:acyltransferase activity, transferring groups other than amino-acyl groups"/>
    <property type="evidence" value="ECO:0007669"/>
    <property type="project" value="InterPro"/>
</dbReference>
<comment type="caution">
    <text evidence="2">The sequence shown here is derived from an EMBL/GenBank/DDBJ whole genome shotgun (WGS) entry which is preliminary data.</text>
</comment>
<proteinExistence type="predicted"/>
<dbReference type="SUPFAM" id="SSF55729">
    <property type="entry name" value="Acyl-CoA N-acyltransferases (Nat)"/>
    <property type="match status" value="1"/>
</dbReference>
<organism evidence="2 3">
    <name type="scientific">Vibrio nigripulchritudo SOn1</name>
    <dbReference type="NCBI Taxonomy" id="1238450"/>
    <lineage>
        <taxon>Bacteria</taxon>
        <taxon>Pseudomonadati</taxon>
        <taxon>Pseudomonadota</taxon>
        <taxon>Gammaproteobacteria</taxon>
        <taxon>Vibrionales</taxon>
        <taxon>Vibrionaceae</taxon>
        <taxon>Vibrio</taxon>
    </lineage>
</organism>
<sequence>MQIRIGTLEECVEVANAIPEFVEKETVENLRNRLDGKTHLILVAVKEGQLLGFKIGYELTEKTFYSWFGGVTPAGRKSGIAQLLMDEQEDWVAKNGYQQVKVKSRNAFPAMLRLLLRNGYLIDIYEKYPNNLDSRIHFLKDL</sequence>
<dbReference type="CDD" id="cd04301">
    <property type="entry name" value="NAT_SF"/>
    <property type="match status" value="1"/>
</dbReference>